<dbReference type="eggNOG" id="COG0693">
    <property type="taxonomic scope" value="Bacteria"/>
</dbReference>
<dbReference type="GO" id="GO:0019172">
    <property type="term" value="F:glyoxalase III activity"/>
    <property type="evidence" value="ECO:0007669"/>
    <property type="project" value="TreeGrafter"/>
</dbReference>
<keyword evidence="2" id="KW-0456">Lyase</keyword>
<dbReference type="AlphaFoldDB" id="A0A084ESH1"/>
<evidence type="ECO:0000313" key="6">
    <source>
        <dbReference type="Proteomes" id="UP000028534"/>
    </source>
</evidence>
<reference evidence="5 6" key="1">
    <citation type="submission" date="2014-03" db="EMBL/GenBank/DDBJ databases">
        <title>Genome sequence of Sphingobium yanoikuyae B1.</title>
        <authorList>
            <person name="Gan H.M."/>
            <person name="Gan H.Y."/>
            <person name="Savka M.A."/>
        </authorList>
    </citation>
    <scope>NUCLEOTIDE SEQUENCE [LARGE SCALE GENOMIC DNA]</scope>
    <source>
        <strain evidence="5 6">B1</strain>
    </source>
</reference>
<dbReference type="PATRIC" id="fig|13690.10.peg.991"/>
<name>A0A084ESH1_SPHYA</name>
<dbReference type="Pfam" id="PF01965">
    <property type="entry name" value="DJ-1_PfpI"/>
    <property type="match status" value="1"/>
</dbReference>
<comment type="caution">
    <text evidence="5">The sequence shown here is derived from an EMBL/GenBank/DDBJ whole genome shotgun (WGS) entry which is preliminary data.</text>
</comment>
<evidence type="ECO:0000256" key="2">
    <source>
        <dbReference type="ARBA" id="ARBA00023239"/>
    </source>
</evidence>
<dbReference type="CDD" id="cd03141">
    <property type="entry name" value="GATase1_Hsp31_like"/>
    <property type="match status" value="1"/>
</dbReference>
<dbReference type="Proteomes" id="UP000028534">
    <property type="component" value="Unassembled WGS sequence"/>
</dbReference>
<dbReference type="SUPFAM" id="SSF52317">
    <property type="entry name" value="Class I glutamine amidotransferase-like"/>
    <property type="match status" value="1"/>
</dbReference>
<dbReference type="EMBL" id="JGVR01000003">
    <property type="protein sequence ID" value="KEZ20913.1"/>
    <property type="molecule type" value="Genomic_DNA"/>
</dbReference>
<sequence>MKILMILTSHDRIGDSDRKTGLWFEELTTPYYVFRDAGAEVDIASVAGGEVPVDPHSIEEAGKNPASVDRFLADAAAMAKIKSSPAIANVRADDYDAVFLPGGHGTMWDMPDNVTLSALLSDAWAKGKVVAAVCHGPAGLVSAKDQAGKPLVSGRTVSAFTNEEEEMAGLTQQVPFLLETRIRDLGAHYESGAAFQPFARRDGKLVTGQNPQSSEEVARLVLEAVRG</sequence>
<dbReference type="InterPro" id="IPR029062">
    <property type="entry name" value="Class_I_gatase-like"/>
</dbReference>
<dbReference type="RefSeq" id="WP_037517439.1">
    <property type="nucleotide sequence ID" value="NZ_JGVR01000003.1"/>
</dbReference>
<accession>A0A084ESH1</accession>
<dbReference type="PANTHER" id="PTHR48094">
    <property type="entry name" value="PROTEIN/NUCLEIC ACID DEGLYCASE DJ-1-RELATED"/>
    <property type="match status" value="1"/>
</dbReference>
<gene>
    <name evidence="5" type="ORF">CP98_00954</name>
</gene>
<keyword evidence="5" id="KW-0808">Transferase</keyword>
<dbReference type="InterPro" id="IPR002818">
    <property type="entry name" value="DJ-1/PfpI"/>
</dbReference>
<proteinExistence type="inferred from homology"/>
<comment type="similarity">
    <text evidence="3">Belongs to the peptidase C56 family. HSP31-like subfamily.</text>
</comment>
<organism evidence="5 6">
    <name type="scientific">Sphingobium yanoikuyae</name>
    <name type="common">Sphingomonas yanoikuyae</name>
    <dbReference type="NCBI Taxonomy" id="13690"/>
    <lineage>
        <taxon>Bacteria</taxon>
        <taxon>Pseudomonadati</taxon>
        <taxon>Pseudomonadota</taxon>
        <taxon>Alphaproteobacteria</taxon>
        <taxon>Sphingomonadales</taxon>
        <taxon>Sphingomonadaceae</taxon>
        <taxon>Sphingobium</taxon>
    </lineage>
</organism>
<dbReference type="InterPro" id="IPR050325">
    <property type="entry name" value="Prot/Nucl_acid_deglycase"/>
</dbReference>
<dbReference type="Gene3D" id="3.40.50.880">
    <property type="match status" value="1"/>
</dbReference>
<evidence type="ECO:0000259" key="4">
    <source>
        <dbReference type="Pfam" id="PF01965"/>
    </source>
</evidence>
<dbReference type="GO" id="GO:0016740">
    <property type="term" value="F:transferase activity"/>
    <property type="evidence" value="ECO:0007669"/>
    <property type="project" value="UniProtKB-KW"/>
</dbReference>
<dbReference type="GO" id="GO:0019243">
    <property type="term" value="P:methylglyoxal catabolic process to D-lactate via S-lactoyl-glutathione"/>
    <property type="evidence" value="ECO:0007669"/>
    <property type="project" value="TreeGrafter"/>
</dbReference>
<dbReference type="PANTHER" id="PTHR48094:SF11">
    <property type="entry name" value="GLUTATHIONE-INDEPENDENT GLYOXALASE HSP31-RELATED"/>
    <property type="match status" value="1"/>
</dbReference>
<feature type="domain" description="DJ-1/PfpI" evidence="4">
    <location>
        <begin position="26"/>
        <end position="223"/>
    </location>
</feature>
<evidence type="ECO:0000256" key="3">
    <source>
        <dbReference type="ARBA" id="ARBA00038493"/>
    </source>
</evidence>
<dbReference type="GO" id="GO:0005737">
    <property type="term" value="C:cytoplasm"/>
    <property type="evidence" value="ECO:0007669"/>
    <property type="project" value="TreeGrafter"/>
</dbReference>
<protein>
    <submittedName>
        <fullName evidence="5">Dimethylallyltransferase</fullName>
    </submittedName>
</protein>
<evidence type="ECO:0000256" key="1">
    <source>
        <dbReference type="ARBA" id="ARBA00023016"/>
    </source>
</evidence>
<evidence type="ECO:0000313" key="5">
    <source>
        <dbReference type="EMBL" id="KEZ20913.1"/>
    </source>
</evidence>
<keyword evidence="1" id="KW-0346">Stress response</keyword>